<sequence>MKKIVLLVMAMGLFASCSNDDGPSGTGGNGGTSATLLKKTIETAPDGTELISTYIYEGNKITTINHNNGTIENYAYQGNFLTEIRHYKDGGLIRKETFLYDSNGTFGAHIDYNYDLANPVNNNAVRTDYSYNGNKVNFAQFTGDDSNQTNAYQTGTLTLVSNGNIIKFEGSAGNKTINYSYDVKNSPLKEAYAYGILALTQFEGGVNNVTSTLVSQNGTTGNTLTTYTYNNKDYPATAVHTTTNSSVYNIQYFY</sequence>
<dbReference type="RefSeq" id="WP_341695775.1">
    <property type="nucleotide sequence ID" value="NZ_JBBYHR010000002.1"/>
</dbReference>
<dbReference type="PROSITE" id="PS51257">
    <property type="entry name" value="PROKAR_LIPOPROTEIN"/>
    <property type="match status" value="1"/>
</dbReference>
<feature type="signal peptide" evidence="1">
    <location>
        <begin position="1"/>
        <end position="20"/>
    </location>
</feature>
<dbReference type="Proteomes" id="UP001464555">
    <property type="component" value="Unassembled WGS sequence"/>
</dbReference>
<accession>A0ABU9HTH4</accession>
<gene>
    <name evidence="2" type="ORF">AAEO56_04215</name>
</gene>
<evidence type="ECO:0000313" key="2">
    <source>
        <dbReference type="EMBL" id="MEL1243456.1"/>
    </source>
</evidence>
<keyword evidence="1" id="KW-0732">Signal</keyword>
<keyword evidence="3" id="KW-1185">Reference proteome</keyword>
<name>A0ABU9HTH4_9FLAO</name>
<proteinExistence type="predicted"/>
<reference evidence="2 3" key="1">
    <citation type="submission" date="2024-04" db="EMBL/GenBank/DDBJ databases">
        <title>Flavobacterium sp. DGU11 16S ribosomal RNA gene Genome sequencing and assembly.</title>
        <authorList>
            <person name="Park S."/>
        </authorList>
    </citation>
    <scope>NUCLEOTIDE SEQUENCE [LARGE SCALE GENOMIC DNA]</scope>
    <source>
        <strain evidence="2 3">DGU11</strain>
    </source>
</reference>
<comment type="caution">
    <text evidence="2">The sequence shown here is derived from an EMBL/GenBank/DDBJ whole genome shotgun (WGS) entry which is preliminary data.</text>
</comment>
<dbReference type="EMBL" id="JBBYHR010000002">
    <property type="protein sequence ID" value="MEL1243456.1"/>
    <property type="molecule type" value="Genomic_DNA"/>
</dbReference>
<evidence type="ECO:0008006" key="4">
    <source>
        <dbReference type="Google" id="ProtNLM"/>
    </source>
</evidence>
<evidence type="ECO:0000256" key="1">
    <source>
        <dbReference type="SAM" id="SignalP"/>
    </source>
</evidence>
<feature type="chain" id="PRO_5046041985" description="YD repeat-containing protein" evidence="1">
    <location>
        <begin position="21"/>
        <end position="254"/>
    </location>
</feature>
<evidence type="ECO:0000313" key="3">
    <source>
        <dbReference type="Proteomes" id="UP001464555"/>
    </source>
</evidence>
<organism evidence="2 3">
    <name type="scientific">Flavobacterium arundinis</name>
    <dbReference type="NCBI Taxonomy" id="3139143"/>
    <lineage>
        <taxon>Bacteria</taxon>
        <taxon>Pseudomonadati</taxon>
        <taxon>Bacteroidota</taxon>
        <taxon>Flavobacteriia</taxon>
        <taxon>Flavobacteriales</taxon>
        <taxon>Flavobacteriaceae</taxon>
        <taxon>Flavobacterium</taxon>
    </lineage>
</organism>
<protein>
    <recommendedName>
        <fullName evidence="4">YD repeat-containing protein</fullName>
    </recommendedName>
</protein>